<evidence type="ECO:0000256" key="4">
    <source>
        <dbReference type="ARBA" id="ARBA00023242"/>
    </source>
</evidence>
<dbReference type="InterPro" id="IPR014908">
    <property type="entry name" value="Nucleoporin_Nup133/Nup155_N"/>
</dbReference>
<sequence>MEDQRFVEARNYEQRILPSLSTLYNTGLQEYTTNKYMHLSKEYFIPATLISNSTTKCGILPAINAVWAAQGSRLFLWRYIHNTIEQVLRFNSDICFVREFVPLSGIFKDEIEHCLIVLTETQAIIYGLKGCEILSTGLIAPTPDCPVCVDISNGLIFMGCKDGNMYQIVYRDSFFSSIFIYNPNFSYISYFLPAMLKKENLCIKAIKAGFFYAVALTNNNIRIYRIKKGKAEQSYDTNASDYIAINIISETEEELFFYVIRRDGSRSFFVYETQSCKHLFDKAAPQTSEGIFKTEFIGEKTFQALIKSPEQYEGSSVTILSLNENALVNFQQNKRIENYEMFVVNENIINTSIHKNLFFLTGSRLLEYEFLTKEKYLLISRPDDVSRFIKDYGDKEAFISYLMLISNGEDVSKLDHFFKKMEIKTEAIYCFLYRIIGPVLKKEINSQMALNKLSILKRRMENVKKYLFDNSMIDHLCEAINYISILYAHELYYTMDDILHPNTILSKLIDAYTLHNTSIEPLLNKMSKECPSFLPLDEVYYRKGKESLKNKFYKESLNSFKNVTKEDLEPIINEYNLNRFYYGSITLLRNSFYDDYEYFVGELVNALKCKCALDCALEDHRESFAFVVFEAMLILLKKGDGRMFGYSCVCSAYNEKKNIGETFLNIQINDIFRVNSPFLEAYLNDKSKHSNIEEEYELAWKYYLFKKDKIRSADSLYKLATNKHIEFKKRIEYLTLAAGLVESYKLKLELAKIQEDIIYKTKDAPSHLRNKLLSADELFNDYSYPLNYYGCSLKIMDICGYNNKEIIKELWEKALEGDTRQILTEIRCENTCKDLESIGDALLSRTNINVTDLLLDYGFTKEAIMEYYSHRAVDGLCHPNFKKRVLEEMKKIGPSDEMYLKAKKRCEAWYGIN</sequence>
<dbReference type="Pfam" id="PF08801">
    <property type="entry name" value="Nucleoporin_N"/>
    <property type="match status" value="1"/>
</dbReference>
<dbReference type="PANTHER" id="PTHR10350">
    <property type="entry name" value="NUCLEAR PORE COMPLEX PROTEIN NUP155"/>
    <property type="match status" value="1"/>
</dbReference>
<evidence type="ECO:0000313" key="8">
    <source>
        <dbReference type="Proteomes" id="UP001516464"/>
    </source>
</evidence>
<comment type="caution">
    <text evidence="7">The sequence shown here is derived from an EMBL/GenBank/DDBJ whole genome shotgun (WGS) entry which is preliminary data.</text>
</comment>
<evidence type="ECO:0000259" key="5">
    <source>
        <dbReference type="Pfam" id="PF03177"/>
    </source>
</evidence>
<dbReference type="EMBL" id="SBIQ01000094">
    <property type="protein sequence ID" value="KAF7683365.1"/>
    <property type="molecule type" value="Genomic_DNA"/>
</dbReference>
<dbReference type="InterPro" id="IPR042537">
    <property type="entry name" value="Nucleoporin_Nup155_C_2"/>
</dbReference>
<feature type="domain" description="Nucleoporin Nup133/Nup155-like C-terminal" evidence="5">
    <location>
        <begin position="671"/>
        <end position="816"/>
    </location>
</feature>
<dbReference type="InterPro" id="IPR004870">
    <property type="entry name" value="Nucleoporin_Nup155"/>
</dbReference>
<protein>
    <submittedName>
        <fullName evidence="7">Nuclear pore complex protein</fullName>
    </submittedName>
</protein>
<feature type="domain" description="Nucleoporin Nup133/Nup155-like N-terminal" evidence="6">
    <location>
        <begin position="44"/>
        <end position="227"/>
    </location>
</feature>
<evidence type="ECO:0000313" key="7">
    <source>
        <dbReference type="EMBL" id="KAF7683365.1"/>
    </source>
</evidence>
<keyword evidence="4" id="KW-0539">Nucleus</keyword>
<evidence type="ECO:0000256" key="2">
    <source>
        <dbReference type="ARBA" id="ARBA00007373"/>
    </source>
</evidence>
<comment type="subcellular location">
    <subcellularLocation>
        <location evidence="1">Nucleus</location>
    </subcellularLocation>
</comment>
<name>A0ABQ7HYY5_9MICR</name>
<dbReference type="Proteomes" id="UP001516464">
    <property type="component" value="Unassembled WGS sequence"/>
</dbReference>
<proteinExistence type="inferred from homology"/>
<reference evidence="7 8" key="1">
    <citation type="submission" date="2019-01" db="EMBL/GenBank/DDBJ databases">
        <title>Genomes sequencing and comparative genomics of infectious freshwater microsporidia, Cucumispora dikerogammari and Thelohania contejeani.</title>
        <authorList>
            <person name="Cormier A."/>
            <person name="Giraud I."/>
            <person name="Wattier R."/>
            <person name="Teixeira M."/>
            <person name="Grandjean F."/>
            <person name="Rigaud T."/>
            <person name="Cordaux R."/>
        </authorList>
    </citation>
    <scope>NUCLEOTIDE SEQUENCE [LARGE SCALE GENOMIC DNA]</scope>
    <source>
        <strain evidence="7">T1</strain>
        <tissue evidence="7">Spores</tissue>
    </source>
</reference>
<evidence type="ECO:0000256" key="1">
    <source>
        <dbReference type="ARBA" id="ARBA00004123"/>
    </source>
</evidence>
<dbReference type="Gene3D" id="1.25.40.440">
    <property type="entry name" value="Nucleoporin, helical domain, central subdomain"/>
    <property type="match status" value="1"/>
</dbReference>
<dbReference type="PANTHER" id="PTHR10350:SF6">
    <property type="entry name" value="NUCLEAR PORE COMPLEX PROTEIN NUP155"/>
    <property type="match status" value="1"/>
</dbReference>
<gene>
    <name evidence="7" type="primary">NUP155</name>
    <name evidence="7" type="ORF">TCON_1424</name>
</gene>
<keyword evidence="8" id="KW-1185">Reference proteome</keyword>
<keyword evidence="3" id="KW-0813">Transport</keyword>
<dbReference type="InterPro" id="IPR042538">
    <property type="entry name" value="Nucleoporin_Nup155_C_3"/>
</dbReference>
<dbReference type="Gene3D" id="1.20.120.1880">
    <property type="entry name" value="Nucleoporin, helical C-terminal domain"/>
    <property type="match status" value="1"/>
</dbReference>
<accession>A0ABQ7HYY5</accession>
<dbReference type="SUPFAM" id="SSF50978">
    <property type="entry name" value="WD40 repeat-like"/>
    <property type="match status" value="1"/>
</dbReference>
<evidence type="ECO:0000256" key="3">
    <source>
        <dbReference type="ARBA" id="ARBA00022448"/>
    </source>
</evidence>
<dbReference type="Pfam" id="PF03177">
    <property type="entry name" value="Nucleoporin_C"/>
    <property type="match status" value="1"/>
</dbReference>
<dbReference type="InterPro" id="IPR036322">
    <property type="entry name" value="WD40_repeat_dom_sf"/>
</dbReference>
<evidence type="ECO:0000259" key="6">
    <source>
        <dbReference type="Pfam" id="PF08801"/>
    </source>
</evidence>
<organism evidence="7 8">
    <name type="scientific">Astathelohania contejeani</name>
    <dbReference type="NCBI Taxonomy" id="164912"/>
    <lineage>
        <taxon>Eukaryota</taxon>
        <taxon>Fungi</taxon>
        <taxon>Fungi incertae sedis</taxon>
        <taxon>Microsporidia</taxon>
        <taxon>Astathelohaniidae</taxon>
        <taxon>Astathelohania</taxon>
    </lineage>
</organism>
<comment type="similarity">
    <text evidence="2">Belongs to the non-repetitive/WGA-negative nucleoporin family.</text>
</comment>
<dbReference type="InterPro" id="IPR007187">
    <property type="entry name" value="Nucleoporin_Nup133/Nup155_C"/>
</dbReference>